<dbReference type="Proteomes" id="UP000186914">
    <property type="component" value="Unassembled WGS sequence"/>
</dbReference>
<evidence type="ECO:0000313" key="1">
    <source>
        <dbReference type="EMBL" id="SIQ87638.1"/>
    </source>
</evidence>
<name>A0A1N6WC65_9EURY</name>
<reference evidence="2" key="1">
    <citation type="submission" date="2017-01" db="EMBL/GenBank/DDBJ databases">
        <authorList>
            <person name="Varghese N."/>
            <person name="Submissions S."/>
        </authorList>
    </citation>
    <scope>NUCLEOTIDE SEQUENCE [LARGE SCALE GENOMIC DNA]</scope>
    <source>
        <strain evidence="2">CGMCC 1.7737</strain>
    </source>
</reference>
<sequence length="38" mass="4299">MGCDSATELFYYILFPSETTCLTATLKYEVATPIEYNV</sequence>
<keyword evidence="2" id="KW-1185">Reference proteome</keyword>
<organism evidence="1 2">
    <name type="scientific">Haladaptatus litoreus</name>
    <dbReference type="NCBI Taxonomy" id="553468"/>
    <lineage>
        <taxon>Archaea</taxon>
        <taxon>Methanobacteriati</taxon>
        <taxon>Methanobacteriota</taxon>
        <taxon>Stenosarchaea group</taxon>
        <taxon>Halobacteria</taxon>
        <taxon>Halobacteriales</taxon>
        <taxon>Haladaptataceae</taxon>
        <taxon>Haladaptatus</taxon>
    </lineage>
</organism>
<gene>
    <name evidence="1" type="ORF">SAMN05421858_0668</name>
</gene>
<dbReference type="AlphaFoldDB" id="A0A1N6WC65"/>
<protein>
    <submittedName>
        <fullName evidence="1">Uncharacterized protein</fullName>
    </submittedName>
</protein>
<proteinExistence type="predicted"/>
<dbReference type="EMBL" id="FTNO01000001">
    <property type="protein sequence ID" value="SIQ87638.1"/>
    <property type="molecule type" value="Genomic_DNA"/>
</dbReference>
<evidence type="ECO:0000313" key="2">
    <source>
        <dbReference type="Proteomes" id="UP000186914"/>
    </source>
</evidence>
<accession>A0A1N6WC65</accession>